<keyword evidence="7" id="KW-0560">Oxidoreductase</keyword>
<dbReference type="CDD" id="cd08939">
    <property type="entry name" value="KDSR-like_SDR_c"/>
    <property type="match status" value="1"/>
</dbReference>
<dbReference type="InterPro" id="IPR036291">
    <property type="entry name" value="NAD(P)-bd_dom_sf"/>
</dbReference>
<organism evidence="13">
    <name type="scientific">Guillardia theta</name>
    <name type="common">Cryptophyte</name>
    <name type="synonym">Cryptomonas phi</name>
    <dbReference type="NCBI Taxonomy" id="55529"/>
    <lineage>
        <taxon>Eukaryota</taxon>
        <taxon>Cryptophyceae</taxon>
        <taxon>Pyrenomonadales</taxon>
        <taxon>Geminigeraceae</taxon>
        <taxon>Guillardia</taxon>
    </lineage>
</organism>
<comment type="pathway">
    <text evidence="2">Lipid metabolism; sphingolipid metabolism.</text>
</comment>
<evidence type="ECO:0000259" key="12">
    <source>
        <dbReference type="SMART" id="SM00822"/>
    </source>
</evidence>
<proteinExistence type="inferred from homology"/>
<comment type="subcellular location">
    <subcellularLocation>
        <location evidence="1">Endoplasmic reticulum</location>
    </subcellularLocation>
</comment>
<evidence type="ECO:0000256" key="7">
    <source>
        <dbReference type="ARBA" id="ARBA00023002"/>
    </source>
</evidence>
<dbReference type="SUPFAM" id="SSF51735">
    <property type="entry name" value="NAD(P)-binding Rossmann-fold domains"/>
    <property type="match status" value="1"/>
</dbReference>
<dbReference type="PRINTS" id="PR00080">
    <property type="entry name" value="SDRFAMILY"/>
</dbReference>
<evidence type="ECO:0000256" key="11">
    <source>
        <dbReference type="SAM" id="SignalP"/>
    </source>
</evidence>
<feature type="domain" description="Ketoreductase" evidence="12">
    <location>
        <begin position="32"/>
        <end position="216"/>
    </location>
</feature>
<evidence type="ECO:0000256" key="2">
    <source>
        <dbReference type="ARBA" id="ARBA00004760"/>
    </source>
</evidence>
<dbReference type="PRINTS" id="PR00081">
    <property type="entry name" value="GDHRDH"/>
</dbReference>
<dbReference type="InterPro" id="IPR057326">
    <property type="entry name" value="KR_dom"/>
</dbReference>
<dbReference type="InterPro" id="IPR002347">
    <property type="entry name" value="SDR_fam"/>
</dbReference>
<sequence>MYLQAAFSLLALCIALPVVKRLLRGRVDYSGKHVLITGGSSGIGKSIAREFVRNGSHVTILARTESKLKAACEELRKGATGAEQKIEYAVADVSDFQAVKAAVESSEKKAGPIDVVIANAGSSQPGYFLEQDVSVFRKAMEGNYMGTVNIIKAVAPSLTQRRQGQIVIVASAAAVVSFIGYSSYAPSKWALRGLADTLRNELLGFDVTVHIAYPPDTDTPGFEEENKAKPAECAAFSQLIGGKPYPADEVARHLVNGLAWRMYHLPSPDFIQNRLVDTMAGVSPRSNAVLEWLTLPLLAFIEWVVLLLVDSFGRKYGSKKKRE</sequence>
<dbReference type="InterPro" id="IPR045022">
    <property type="entry name" value="KDSR-like"/>
</dbReference>
<keyword evidence="6" id="KW-0746">Sphingolipid metabolism</keyword>
<evidence type="ECO:0000256" key="3">
    <source>
        <dbReference type="ARBA" id="ARBA00004991"/>
    </source>
</evidence>
<dbReference type="PANTHER" id="PTHR43550">
    <property type="entry name" value="3-KETODIHYDROSPHINGOSINE REDUCTASE"/>
    <property type="match status" value="1"/>
</dbReference>
<evidence type="ECO:0000256" key="9">
    <source>
        <dbReference type="ARBA" id="ARBA00026112"/>
    </source>
</evidence>
<dbReference type="GO" id="GO:0030148">
    <property type="term" value="P:sphingolipid biosynthetic process"/>
    <property type="evidence" value="ECO:0007669"/>
    <property type="project" value="InterPro"/>
</dbReference>
<comment type="similarity">
    <text evidence="10">Belongs to the short-chain dehydrogenases/reductases (SDR) family.</text>
</comment>
<feature type="chain" id="PRO_5030683953" description="3-dehydrosphinganine reductase" evidence="11">
    <location>
        <begin position="16"/>
        <end position="323"/>
    </location>
</feature>
<dbReference type="AlphaFoldDB" id="A0A7S4PJ59"/>
<dbReference type="GO" id="GO:0006666">
    <property type="term" value="P:3-keto-sphinganine metabolic process"/>
    <property type="evidence" value="ECO:0007669"/>
    <property type="project" value="InterPro"/>
</dbReference>
<dbReference type="Pfam" id="PF00106">
    <property type="entry name" value="adh_short"/>
    <property type="match status" value="1"/>
</dbReference>
<evidence type="ECO:0000313" key="13">
    <source>
        <dbReference type="EMBL" id="CAE2336697.1"/>
    </source>
</evidence>
<feature type="signal peptide" evidence="11">
    <location>
        <begin position="1"/>
        <end position="15"/>
    </location>
</feature>
<dbReference type="GO" id="GO:0005789">
    <property type="term" value="C:endoplasmic reticulum membrane"/>
    <property type="evidence" value="ECO:0007669"/>
    <property type="project" value="TreeGrafter"/>
</dbReference>
<dbReference type="SMART" id="SM00822">
    <property type="entry name" value="PKS_KR"/>
    <property type="match status" value="1"/>
</dbReference>
<dbReference type="EMBL" id="HBKN01046896">
    <property type="protein sequence ID" value="CAE2336697.1"/>
    <property type="molecule type" value="Transcribed_RNA"/>
</dbReference>
<evidence type="ECO:0000256" key="5">
    <source>
        <dbReference type="ARBA" id="ARBA00022857"/>
    </source>
</evidence>
<keyword evidence="11" id="KW-0732">Signal</keyword>
<keyword evidence="5" id="KW-0521">NADP</keyword>
<dbReference type="EC" id="1.1.1.102" evidence="9"/>
<reference evidence="13" key="1">
    <citation type="submission" date="2021-01" db="EMBL/GenBank/DDBJ databases">
        <authorList>
            <person name="Corre E."/>
            <person name="Pelletier E."/>
            <person name="Niang G."/>
            <person name="Scheremetjew M."/>
            <person name="Finn R."/>
            <person name="Kale V."/>
            <person name="Holt S."/>
            <person name="Cochrane G."/>
            <person name="Meng A."/>
            <person name="Brown T."/>
            <person name="Cohen L."/>
        </authorList>
    </citation>
    <scope>NUCLEOTIDE SEQUENCE</scope>
    <source>
        <strain evidence="13">CCMP 2712</strain>
    </source>
</reference>
<evidence type="ECO:0000256" key="4">
    <source>
        <dbReference type="ARBA" id="ARBA00022824"/>
    </source>
</evidence>
<dbReference type="Gene3D" id="3.40.50.720">
    <property type="entry name" value="NAD(P)-binding Rossmann-like Domain"/>
    <property type="match status" value="1"/>
</dbReference>
<protein>
    <recommendedName>
        <fullName evidence="9">3-dehydrosphinganine reductase</fullName>
        <ecNumber evidence="9">1.1.1.102</ecNumber>
    </recommendedName>
</protein>
<dbReference type="PANTHER" id="PTHR43550:SF3">
    <property type="entry name" value="3-KETODIHYDROSPHINGOSINE REDUCTASE"/>
    <property type="match status" value="1"/>
</dbReference>
<dbReference type="FunFam" id="3.40.50.720:FF:000468">
    <property type="entry name" value="Short-chain dehydrogenase, putative"/>
    <property type="match status" value="1"/>
</dbReference>
<name>A0A7S4PJ59_GUITH</name>
<comment type="pathway">
    <text evidence="3">Sphingolipid metabolism.</text>
</comment>
<evidence type="ECO:0000256" key="10">
    <source>
        <dbReference type="RuleBase" id="RU000363"/>
    </source>
</evidence>
<dbReference type="GO" id="GO:0047560">
    <property type="term" value="F:3-dehydrosphinganine reductase activity"/>
    <property type="evidence" value="ECO:0007669"/>
    <property type="project" value="UniProtKB-EC"/>
</dbReference>
<accession>A0A7S4PJ59</accession>
<evidence type="ECO:0000256" key="1">
    <source>
        <dbReference type="ARBA" id="ARBA00004240"/>
    </source>
</evidence>
<gene>
    <name evidence="13" type="ORF">GTHE00462_LOCUS36603</name>
</gene>
<evidence type="ECO:0000256" key="8">
    <source>
        <dbReference type="ARBA" id="ARBA00023098"/>
    </source>
</evidence>
<keyword evidence="4" id="KW-0256">Endoplasmic reticulum</keyword>
<keyword evidence="8" id="KW-0443">Lipid metabolism</keyword>
<evidence type="ECO:0000256" key="6">
    <source>
        <dbReference type="ARBA" id="ARBA00022919"/>
    </source>
</evidence>